<name>A0ABD6X1P4_PHODM</name>
<feature type="coiled-coil region" evidence="1">
    <location>
        <begin position="53"/>
        <end position="101"/>
    </location>
</feature>
<dbReference type="RefSeq" id="WP_065172668.1">
    <property type="nucleotide sequence ID" value="NZ_LZFH01000069.1"/>
</dbReference>
<protein>
    <submittedName>
        <fullName evidence="2">Uncharacterized protein</fullName>
    </submittedName>
</protein>
<dbReference type="AlphaFoldDB" id="A0ABD6X1P4"/>
<sequence length="1278" mass="145825">MAKTLDLTNTELQQCDVFSSDGVTAGPCEPKNFADILYIPQQKKWFYVSAKDAEELKAQADELDDTVRAVSEKLYSGDAKKDEQKGKEAIQQEALEKLNQKGILENYKIRSFTYFLSSEKDKSDYAQCLYTRNLIQTYVKIIENTSKIPKLEKVAAAEDSTIERYSQQLGLTYSDLAEDSIVRNTMRAIEHNIELRNSTRIGYSTKKDLVNFLNTQVIKQLSNQIEQYEEKAKEQAKKEGFLWYQSLLTGKYRFVKGDEKFVEKSYNGYIALRKDFNDMYRNPQYDMLDDFEKYKQKGNVRTNSIVAANVYKCLELLNAQGMAVPEQVLSKQQLFAADQETQKAFDDLVSKLSDKSILSKLDRTGRDLTDNIEMLRFDSSNTKTLHEISNQNIIFFIEKLGYYNCLAFSDALDKALSADIQEYITEILGNKTTALNYGMGGIYILAAIRYQIDYLKYCANQNLKQGKVNFCLDSNKIKQSLLALDTITWSSNDIKLTEYKFAWKESDTHIVEFFIMSEENKPRYMISSDLNKLLDSHGLVTELKLKDNIDVARGVKDEDIKQANSADSLQAGIKQAIKLARDSVKNNQTKTVNLNSDIPDSSIDKFTKYTSLIQMSQTIGGGKGLSYIVNAQAELFRFCADNCRFEADYPESFEDLVKRAIKQTDIASIEASASIDILSGYMSIEQMLPSRNGFPMIISARFGEQNKVKELHLGQLRSDVDMVLYGSVGIGLSLSAAVSMTSTDGGLSLSPILPGDTNLPNGGYIAGSVDVFAGARAGVTVSSDVKWCKPIKNMQGMVLDPLNKSWIAQLTPMQANNLRTTNNYHVREDRDWHQIGRFCNTTEKSFGIGLRGTLKFGYRKNQYILTCGGGLTVGGGGYVEQTIALYPESLLEFVNAFVDLLASNDFRRLDIFTEKDDEDGTLDGNQVLNTLITMTMVTGLEVSQLALLNMNEVIKQEKKILVHGHADMIARSIRDYYGVNSNHENLKPWFNNMPPESRARLLYALTIESPFLDDKLAKRIYDIKRYESALFKPNPLSDQEVEQLEKGLNEEGARWVAITQLLSFWVNESFVYRKVNDRQIDETFCRFNPDGQVMLISDYGNKLMPYITWERIKRYLDRVNYFYLQDNKLKIQIEKEDKDNINKLINELNIYFDAFPLDRYEKIKYKLSEKDFEFVIYNGEVKENKILPDNDTGLRSYQFGMYHLARSKVFPKEYENESSDLFSLIHNPKKLLNEKFNSIIDDVTEHENTIGEIKKGKEIINAIKNKDMKKLLDLLGED</sequence>
<comment type="caution">
    <text evidence="2">The sequence shown here is derived from an EMBL/GenBank/DDBJ whole genome shotgun (WGS) entry which is preliminary data.</text>
</comment>
<proteinExistence type="predicted"/>
<accession>A0ABD6X1P4</accession>
<evidence type="ECO:0000313" key="3">
    <source>
        <dbReference type="Proteomes" id="UP000241404"/>
    </source>
</evidence>
<evidence type="ECO:0000256" key="1">
    <source>
        <dbReference type="SAM" id="Coils"/>
    </source>
</evidence>
<dbReference type="EMBL" id="PYMM01000009">
    <property type="protein sequence ID" value="PSU16096.1"/>
    <property type="molecule type" value="Genomic_DNA"/>
</dbReference>
<reference evidence="2 3" key="1">
    <citation type="submission" date="2018-03" db="EMBL/GenBank/DDBJ databases">
        <title>Whole genome sequencing of Histamine producing bacteria.</title>
        <authorList>
            <person name="Butler K."/>
        </authorList>
    </citation>
    <scope>NUCLEOTIDE SEQUENCE [LARGE SCALE GENOMIC DNA]</scope>
    <source>
        <strain evidence="2 3">BT-6</strain>
    </source>
</reference>
<evidence type="ECO:0000313" key="2">
    <source>
        <dbReference type="EMBL" id="PSU16096.1"/>
    </source>
</evidence>
<dbReference type="Proteomes" id="UP000241404">
    <property type="component" value="Unassembled WGS sequence"/>
</dbReference>
<keyword evidence="1" id="KW-0175">Coiled coil</keyword>
<gene>
    <name evidence="2" type="ORF">CTM90_13815</name>
</gene>
<organism evidence="2 3">
    <name type="scientific">Photobacterium damselae</name>
    <dbReference type="NCBI Taxonomy" id="38293"/>
    <lineage>
        <taxon>Bacteria</taxon>
        <taxon>Pseudomonadati</taxon>
        <taxon>Pseudomonadota</taxon>
        <taxon>Gammaproteobacteria</taxon>
        <taxon>Vibrionales</taxon>
        <taxon>Vibrionaceae</taxon>
        <taxon>Photobacterium</taxon>
    </lineage>
</organism>